<dbReference type="EMBL" id="ML143462">
    <property type="protein sequence ID" value="TBU25400.1"/>
    <property type="molecule type" value="Genomic_DNA"/>
</dbReference>
<reference evidence="1" key="1">
    <citation type="submission" date="2019-01" db="EMBL/GenBank/DDBJ databases">
        <title>Draft genome sequences of three monokaryotic isolates of the white-rot basidiomycete fungus Dichomitus squalens.</title>
        <authorList>
            <consortium name="DOE Joint Genome Institute"/>
            <person name="Lopez S.C."/>
            <person name="Andreopoulos B."/>
            <person name="Pangilinan J."/>
            <person name="Lipzen A."/>
            <person name="Riley R."/>
            <person name="Ahrendt S."/>
            <person name="Ng V."/>
            <person name="Barry K."/>
            <person name="Daum C."/>
            <person name="Grigoriev I.V."/>
            <person name="Hilden K.S."/>
            <person name="Makela M.R."/>
            <person name="de Vries R.P."/>
        </authorList>
    </citation>
    <scope>NUCLEOTIDE SEQUENCE [LARGE SCALE GENOMIC DNA]</scope>
    <source>
        <strain evidence="1">OM18370.1</strain>
    </source>
</reference>
<feature type="non-terminal residue" evidence="1">
    <location>
        <position position="56"/>
    </location>
</feature>
<organism evidence="1">
    <name type="scientific">Dichomitus squalens</name>
    <dbReference type="NCBI Taxonomy" id="114155"/>
    <lineage>
        <taxon>Eukaryota</taxon>
        <taxon>Fungi</taxon>
        <taxon>Dikarya</taxon>
        <taxon>Basidiomycota</taxon>
        <taxon>Agaricomycotina</taxon>
        <taxon>Agaricomycetes</taxon>
        <taxon>Polyporales</taxon>
        <taxon>Polyporaceae</taxon>
        <taxon>Dichomitus</taxon>
    </lineage>
</organism>
<dbReference type="Proteomes" id="UP000292957">
    <property type="component" value="Unassembled WGS sequence"/>
</dbReference>
<evidence type="ECO:0000313" key="1">
    <source>
        <dbReference type="EMBL" id="TBU25400.1"/>
    </source>
</evidence>
<name>A0A4Q9MDH9_9APHY</name>
<dbReference type="AlphaFoldDB" id="A0A4Q9MDH9"/>
<accession>A0A4Q9MDH9</accession>
<proteinExistence type="predicted"/>
<protein>
    <submittedName>
        <fullName evidence="1">Uncharacterized protein</fullName>
    </submittedName>
</protein>
<dbReference type="PROSITE" id="PS51257">
    <property type="entry name" value="PROKAR_LIPOPROTEIN"/>
    <property type="match status" value="1"/>
</dbReference>
<gene>
    <name evidence="1" type="ORF">BD311DRAFT_764725</name>
</gene>
<sequence length="56" mass="6192">MRVIQMMQLQTNQHSAAVVGCCAGARVLGSSRPARDERLVRLVLPSHDFYFSGLAF</sequence>